<feature type="signal peptide" evidence="1">
    <location>
        <begin position="1"/>
        <end position="16"/>
    </location>
</feature>
<proteinExistence type="predicted"/>
<sequence>MHKLLVSLAVLSAVSAAGTTCKTGNVVNRLVSGRPYYFPATWNETMPAPELAKEQTCSWTVTIPQGYYARLIIDGTVRDKDSRFQIIDSVGNFIQTTHEEMDPYFFPPTKFTLAVSNEGVATFGFQIQWIAHNNTEMDFAFVGSLDHDLNVTSSVFCEGLGGAEGISLLAFPQNRKHPYSLRSTLVYEAAPNQQIGNFINNLYEMYLTKKQWISNVPSIVICNLEVSNNTDFLVVQSSVHTKNLNYVELVTVPGTKYNATVNSEKKLSALISASYYNQTMTDIQMDATSVISLYYGTPSGFTFDKNYTATEMKSALPMEYPGGAYTVQWVLNSGKAVFTFQA</sequence>
<dbReference type="OrthoDB" id="5795571at2759"/>
<dbReference type="PANTHER" id="PTHR47155">
    <property type="entry name" value="DOWNSTREAM OF DAF-16 (REGULATED BY DAF-16)-RELATED"/>
    <property type="match status" value="1"/>
</dbReference>
<evidence type="ECO:0000256" key="1">
    <source>
        <dbReference type="SAM" id="SignalP"/>
    </source>
</evidence>
<dbReference type="InterPro" id="IPR003366">
    <property type="entry name" value="CUB-like_dom"/>
</dbReference>
<accession>A0A2G5TDM2</accession>
<feature type="chain" id="PRO_5013573003" description="CUB-like domain-containing protein" evidence="1">
    <location>
        <begin position="17"/>
        <end position="342"/>
    </location>
</feature>
<evidence type="ECO:0000259" key="2">
    <source>
        <dbReference type="Pfam" id="PF02408"/>
    </source>
</evidence>
<dbReference type="STRING" id="1611254.A0A2G5TDM2"/>
<keyword evidence="1" id="KW-0732">Signal</keyword>
<keyword evidence="4" id="KW-1185">Reference proteome</keyword>
<organism evidence="3 4">
    <name type="scientific">Caenorhabditis nigoni</name>
    <dbReference type="NCBI Taxonomy" id="1611254"/>
    <lineage>
        <taxon>Eukaryota</taxon>
        <taxon>Metazoa</taxon>
        <taxon>Ecdysozoa</taxon>
        <taxon>Nematoda</taxon>
        <taxon>Chromadorea</taxon>
        <taxon>Rhabditida</taxon>
        <taxon>Rhabditina</taxon>
        <taxon>Rhabditomorpha</taxon>
        <taxon>Rhabditoidea</taxon>
        <taxon>Rhabditidae</taxon>
        <taxon>Peloderinae</taxon>
        <taxon>Caenorhabditis</taxon>
    </lineage>
</organism>
<dbReference type="EMBL" id="PDUG01000005">
    <property type="protein sequence ID" value="PIC25171.1"/>
    <property type="molecule type" value="Genomic_DNA"/>
</dbReference>
<gene>
    <name evidence="3" type="primary">Cnig_chr_V.g18206</name>
    <name evidence="3" type="ORF">B9Z55_018206</name>
</gene>
<feature type="domain" description="CUB-like" evidence="2">
    <location>
        <begin position="16"/>
        <end position="130"/>
    </location>
</feature>
<name>A0A2G5TDM2_9PELO</name>
<dbReference type="AlphaFoldDB" id="A0A2G5TDM2"/>
<protein>
    <recommendedName>
        <fullName evidence="2">CUB-like domain-containing protein</fullName>
    </recommendedName>
</protein>
<comment type="caution">
    <text evidence="3">The sequence shown here is derived from an EMBL/GenBank/DDBJ whole genome shotgun (WGS) entry which is preliminary data.</text>
</comment>
<evidence type="ECO:0000313" key="3">
    <source>
        <dbReference type="EMBL" id="PIC25171.1"/>
    </source>
</evidence>
<evidence type="ECO:0000313" key="4">
    <source>
        <dbReference type="Proteomes" id="UP000230233"/>
    </source>
</evidence>
<dbReference type="Pfam" id="PF02408">
    <property type="entry name" value="CUB_2"/>
    <property type="match status" value="1"/>
</dbReference>
<dbReference type="Proteomes" id="UP000230233">
    <property type="component" value="Chromosome V"/>
</dbReference>
<reference evidence="4" key="1">
    <citation type="submission" date="2017-10" db="EMBL/GenBank/DDBJ databases">
        <title>Rapid genome shrinkage in a self-fertile nematode reveals novel sperm competition proteins.</title>
        <authorList>
            <person name="Yin D."/>
            <person name="Schwarz E.M."/>
            <person name="Thomas C.G."/>
            <person name="Felde R.L."/>
            <person name="Korf I.F."/>
            <person name="Cutter A.D."/>
            <person name="Schartner C.M."/>
            <person name="Ralston E.J."/>
            <person name="Meyer B.J."/>
            <person name="Haag E.S."/>
        </authorList>
    </citation>
    <scope>NUCLEOTIDE SEQUENCE [LARGE SCALE GENOMIC DNA]</scope>
    <source>
        <strain evidence="4">JU1422</strain>
    </source>
</reference>
<dbReference type="PANTHER" id="PTHR47155:SF2">
    <property type="entry name" value="CUB-LIKE DOMAIN-CONTAINING PROTEIN"/>
    <property type="match status" value="1"/>
</dbReference>